<reference evidence="1" key="1">
    <citation type="journal article" date="2019" name="BMC Genomics">
        <title>A new reference genome for Sorghum bicolor reveals high levels of sequence similarity between sweet and grain genotypes: implications for the genetics of sugar metabolism.</title>
        <authorList>
            <person name="Cooper E.A."/>
            <person name="Brenton Z.W."/>
            <person name="Flinn B.S."/>
            <person name="Jenkins J."/>
            <person name="Shu S."/>
            <person name="Flowers D."/>
            <person name="Luo F."/>
            <person name="Wang Y."/>
            <person name="Xia P."/>
            <person name="Barry K."/>
            <person name="Daum C."/>
            <person name="Lipzen A."/>
            <person name="Yoshinaga Y."/>
            <person name="Schmutz J."/>
            <person name="Saski C."/>
            <person name="Vermerris W."/>
            <person name="Kresovich S."/>
        </authorList>
    </citation>
    <scope>NUCLEOTIDE SEQUENCE</scope>
</reference>
<comment type="caution">
    <text evidence="1">The sequence shown here is derived from an EMBL/GenBank/DDBJ whole genome shotgun (WGS) entry which is preliminary data.</text>
</comment>
<reference evidence="1" key="2">
    <citation type="submission" date="2020-10" db="EMBL/GenBank/DDBJ databases">
        <authorList>
            <person name="Cooper E.A."/>
            <person name="Brenton Z.W."/>
            <person name="Flinn B.S."/>
            <person name="Jenkins J."/>
            <person name="Shu S."/>
            <person name="Flowers D."/>
            <person name="Luo F."/>
            <person name="Wang Y."/>
            <person name="Xia P."/>
            <person name="Barry K."/>
            <person name="Daum C."/>
            <person name="Lipzen A."/>
            <person name="Yoshinaga Y."/>
            <person name="Schmutz J."/>
            <person name="Saski C."/>
            <person name="Vermerris W."/>
            <person name="Kresovich S."/>
        </authorList>
    </citation>
    <scope>NUCLEOTIDE SEQUENCE</scope>
</reference>
<dbReference type="Proteomes" id="UP000807115">
    <property type="component" value="Chromosome 6"/>
</dbReference>
<gene>
    <name evidence="1" type="ORF">BDA96_06G208900</name>
</gene>
<evidence type="ECO:0000313" key="1">
    <source>
        <dbReference type="EMBL" id="KAG0527160.1"/>
    </source>
</evidence>
<protein>
    <submittedName>
        <fullName evidence="1">Uncharacterized protein</fullName>
    </submittedName>
</protein>
<name>A0A921QUR9_SORBI</name>
<accession>A0A921QUR9</accession>
<proteinExistence type="predicted"/>
<sequence length="143" mass="16507">MLYNVEEENNKTPPAPGLRVAETTNITFFLAKSCWNLVHITLEEDIPFPVALQAIRNQSHPKFFMTVAILLSWAIWKRGRRNDLIFGNIRANLHSVKETFSKEMKLLTLRAKAKHSALFDLWIQNMLQSSFVLVFSSSPFWVS</sequence>
<dbReference type="EMBL" id="CM027685">
    <property type="protein sequence ID" value="KAG0527160.1"/>
    <property type="molecule type" value="Genomic_DNA"/>
</dbReference>
<organism evidence="1 2">
    <name type="scientific">Sorghum bicolor</name>
    <name type="common">Sorghum</name>
    <name type="synonym">Sorghum vulgare</name>
    <dbReference type="NCBI Taxonomy" id="4558"/>
    <lineage>
        <taxon>Eukaryota</taxon>
        <taxon>Viridiplantae</taxon>
        <taxon>Streptophyta</taxon>
        <taxon>Embryophyta</taxon>
        <taxon>Tracheophyta</taxon>
        <taxon>Spermatophyta</taxon>
        <taxon>Magnoliopsida</taxon>
        <taxon>Liliopsida</taxon>
        <taxon>Poales</taxon>
        <taxon>Poaceae</taxon>
        <taxon>PACMAD clade</taxon>
        <taxon>Panicoideae</taxon>
        <taxon>Andropogonodae</taxon>
        <taxon>Andropogoneae</taxon>
        <taxon>Sorghinae</taxon>
        <taxon>Sorghum</taxon>
    </lineage>
</organism>
<dbReference type="AlphaFoldDB" id="A0A921QUR9"/>
<evidence type="ECO:0000313" key="2">
    <source>
        <dbReference type="Proteomes" id="UP000807115"/>
    </source>
</evidence>